<dbReference type="EC" id="2.7.13.3" evidence="3"/>
<keyword evidence="9" id="KW-0067">ATP-binding</keyword>
<dbReference type="InterPro" id="IPR004358">
    <property type="entry name" value="Sig_transdc_His_kin-like_C"/>
</dbReference>
<evidence type="ECO:0000256" key="1">
    <source>
        <dbReference type="ARBA" id="ARBA00000085"/>
    </source>
</evidence>
<dbReference type="PRINTS" id="PR00344">
    <property type="entry name" value="BCTRLSENSOR"/>
</dbReference>
<keyword evidence="10" id="KW-1133">Transmembrane helix</keyword>
<name>K6ZUC4_9ALTE</name>
<evidence type="ECO:0000256" key="6">
    <source>
        <dbReference type="ARBA" id="ARBA00022679"/>
    </source>
</evidence>
<gene>
    <name evidence="12" type="ORF">GPLA_2989</name>
</gene>
<protein>
    <recommendedName>
        <fullName evidence="3">histidine kinase</fullName>
        <ecNumber evidence="3">2.7.13.3</ecNumber>
    </recommendedName>
</protein>
<evidence type="ECO:0000256" key="9">
    <source>
        <dbReference type="ARBA" id="ARBA00022840"/>
    </source>
</evidence>
<dbReference type="InterPro" id="IPR003661">
    <property type="entry name" value="HisK_dim/P_dom"/>
</dbReference>
<dbReference type="PANTHER" id="PTHR44936:SF10">
    <property type="entry name" value="SENSOR PROTEIN RSTB"/>
    <property type="match status" value="1"/>
</dbReference>
<comment type="caution">
    <text evidence="12">The sequence shown here is derived from an EMBL/GenBank/DDBJ whole genome shotgun (WGS) entry which is preliminary data.</text>
</comment>
<dbReference type="GO" id="GO:0000155">
    <property type="term" value="F:phosphorelay sensor kinase activity"/>
    <property type="evidence" value="ECO:0007669"/>
    <property type="project" value="InterPro"/>
</dbReference>
<dbReference type="PANTHER" id="PTHR44936">
    <property type="entry name" value="SENSOR PROTEIN CREC"/>
    <property type="match status" value="1"/>
</dbReference>
<dbReference type="SMART" id="SM00388">
    <property type="entry name" value="HisKA"/>
    <property type="match status" value="1"/>
</dbReference>
<keyword evidence="5" id="KW-0597">Phosphoprotein</keyword>
<keyword evidence="4" id="KW-1003">Cell membrane</keyword>
<comment type="catalytic activity">
    <reaction evidence="1">
        <text>ATP + protein L-histidine = ADP + protein N-phospho-L-histidine.</text>
        <dbReference type="EC" id="2.7.13.3"/>
    </reaction>
</comment>
<dbReference type="Gene3D" id="3.30.565.10">
    <property type="entry name" value="Histidine kinase-like ATPase, C-terminal domain"/>
    <property type="match status" value="1"/>
</dbReference>
<reference evidence="13" key="1">
    <citation type="journal article" date="2014" name="Environ. Microbiol.">
        <title>Comparative genomics of the marine bacterial genus Glaciecola reveals the high degree of genomic diversity and genomic characteristic for cold adaptation.</title>
        <authorList>
            <person name="Qin Q.L."/>
            <person name="Xie B.B."/>
            <person name="Yu Y."/>
            <person name="Shu Y.L."/>
            <person name="Rong J.C."/>
            <person name="Zhang Y.J."/>
            <person name="Zhao D.L."/>
            <person name="Chen X.L."/>
            <person name="Zhang X.Y."/>
            <person name="Chen B."/>
            <person name="Zhou B.C."/>
            <person name="Zhang Y.Z."/>
        </authorList>
    </citation>
    <scope>NUCLEOTIDE SEQUENCE [LARGE SCALE GENOMIC DNA]</scope>
    <source>
        <strain evidence="13">LMG 21857</strain>
    </source>
</reference>
<dbReference type="InterPro" id="IPR036890">
    <property type="entry name" value="HATPase_C_sf"/>
</dbReference>
<dbReference type="InterPro" id="IPR036097">
    <property type="entry name" value="HisK_dim/P_sf"/>
</dbReference>
<keyword evidence="10" id="KW-0472">Membrane</keyword>
<evidence type="ECO:0000313" key="12">
    <source>
        <dbReference type="EMBL" id="GAC33882.1"/>
    </source>
</evidence>
<dbReference type="OrthoDB" id="9804645at2"/>
<evidence type="ECO:0000313" key="13">
    <source>
        <dbReference type="Proteomes" id="UP000006322"/>
    </source>
</evidence>
<dbReference type="Proteomes" id="UP000006322">
    <property type="component" value="Unassembled WGS sequence"/>
</dbReference>
<evidence type="ECO:0000256" key="2">
    <source>
        <dbReference type="ARBA" id="ARBA00004651"/>
    </source>
</evidence>
<dbReference type="Pfam" id="PF00512">
    <property type="entry name" value="HisKA"/>
    <property type="match status" value="1"/>
</dbReference>
<dbReference type="InterPro" id="IPR003594">
    <property type="entry name" value="HATPase_dom"/>
</dbReference>
<comment type="subcellular location">
    <subcellularLocation>
        <location evidence="2">Cell membrane</location>
        <topology evidence="2">Multi-pass membrane protein</topology>
    </subcellularLocation>
</comment>
<dbReference type="PROSITE" id="PS50109">
    <property type="entry name" value="HIS_KIN"/>
    <property type="match status" value="1"/>
</dbReference>
<dbReference type="Gene3D" id="1.10.287.130">
    <property type="match status" value="1"/>
</dbReference>
<dbReference type="SMART" id="SM00387">
    <property type="entry name" value="HATPase_c"/>
    <property type="match status" value="1"/>
</dbReference>
<keyword evidence="13" id="KW-1185">Reference proteome</keyword>
<evidence type="ECO:0000256" key="3">
    <source>
        <dbReference type="ARBA" id="ARBA00012438"/>
    </source>
</evidence>
<evidence type="ECO:0000256" key="7">
    <source>
        <dbReference type="ARBA" id="ARBA00022741"/>
    </source>
</evidence>
<dbReference type="Pfam" id="PF02518">
    <property type="entry name" value="HATPase_c"/>
    <property type="match status" value="1"/>
</dbReference>
<evidence type="ECO:0000256" key="8">
    <source>
        <dbReference type="ARBA" id="ARBA00022777"/>
    </source>
</evidence>
<dbReference type="SUPFAM" id="SSF55874">
    <property type="entry name" value="ATPase domain of HSP90 chaperone/DNA topoisomerase II/histidine kinase"/>
    <property type="match status" value="1"/>
</dbReference>
<organism evidence="12 13">
    <name type="scientific">Paraglaciecola polaris LMG 21857</name>
    <dbReference type="NCBI Taxonomy" id="1129793"/>
    <lineage>
        <taxon>Bacteria</taxon>
        <taxon>Pseudomonadati</taxon>
        <taxon>Pseudomonadota</taxon>
        <taxon>Gammaproteobacteria</taxon>
        <taxon>Alteromonadales</taxon>
        <taxon>Alteromonadaceae</taxon>
        <taxon>Paraglaciecola</taxon>
    </lineage>
</organism>
<keyword evidence="10" id="KW-0812">Transmembrane</keyword>
<accession>K6ZUC4</accession>
<dbReference type="GO" id="GO:0005886">
    <property type="term" value="C:plasma membrane"/>
    <property type="evidence" value="ECO:0007669"/>
    <property type="project" value="UniProtKB-SubCell"/>
</dbReference>
<evidence type="ECO:0000256" key="5">
    <source>
        <dbReference type="ARBA" id="ARBA00022553"/>
    </source>
</evidence>
<dbReference type="InterPro" id="IPR050980">
    <property type="entry name" value="2C_sensor_his_kinase"/>
</dbReference>
<dbReference type="AlphaFoldDB" id="K6ZUC4"/>
<dbReference type="EMBL" id="BAER01000075">
    <property type="protein sequence ID" value="GAC33882.1"/>
    <property type="molecule type" value="Genomic_DNA"/>
</dbReference>
<dbReference type="InterPro" id="IPR005467">
    <property type="entry name" value="His_kinase_dom"/>
</dbReference>
<keyword evidence="7" id="KW-0547">Nucleotide-binding</keyword>
<keyword evidence="6 12" id="KW-0808">Transferase</keyword>
<dbReference type="GO" id="GO:0005524">
    <property type="term" value="F:ATP binding"/>
    <property type="evidence" value="ECO:0007669"/>
    <property type="project" value="UniProtKB-KW"/>
</dbReference>
<dbReference type="CDD" id="cd00082">
    <property type="entry name" value="HisKA"/>
    <property type="match status" value="1"/>
</dbReference>
<dbReference type="RefSeq" id="WP_007105649.1">
    <property type="nucleotide sequence ID" value="NZ_BAER01000075.1"/>
</dbReference>
<feature type="transmembrane region" description="Helical" evidence="10">
    <location>
        <begin position="125"/>
        <end position="148"/>
    </location>
</feature>
<keyword evidence="8 12" id="KW-0418">Kinase</keyword>
<sequence length="412" mass="45757">MARLFISLYVFIVLALVGLSAGLERLFSPASQGPAQHVSTIITLFDSAHAAHLDIRTLADNTGLPYKVVPLTSIGWSTQSAEQLALGKSVLLYDEHLGEQLYIPLDKQTILELNISAQKADNQSLLLYSTIFFVLLGALIALWLWPLWRDLNQLKRSVSHVQDDGSIADNHVSNASLIAPIAQALNTMSVKVKSLLQSQRELSGAVAHEFRTPLARLKFALEARPTLDSPQWHAMAMDVEELERLVQEMLDYAGSDVLLPELNLAEIPLKELVEQVVRHLHTPHLAKHKVCIVGDNVTLLADDHFVQRALENLLINASRYAQYQIRLNISQSANHVLLSVEDDGPGIPHAVQEKIFDAFYRPDEGRTRASGGAGLGLAIVRRIQQWHEGDCWAQDSELGGVKFILRYPRHGL</sequence>
<evidence type="ECO:0000256" key="10">
    <source>
        <dbReference type="SAM" id="Phobius"/>
    </source>
</evidence>
<dbReference type="SUPFAM" id="SSF47384">
    <property type="entry name" value="Homodimeric domain of signal transducing histidine kinase"/>
    <property type="match status" value="1"/>
</dbReference>
<dbReference type="STRING" id="1129793.GPLA_2989"/>
<proteinExistence type="predicted"/>
<evidence type="ECO:0000256" key="4">
    <source>
        <dbReference type="ARBA" id="ARBA00022475"/>
    </source>
</evidence>
<evidence type="ECO:0000259" key="11">
    <source>
        <dbReference type="PROSITE" id="PS50109"/>
    </source>
</evidence>
<feature type="domain" description="Histidine kinase" evidence="11">
    <location>
        <begin position="205"/>
        <end position="411"/>
    </location>
</feature>